<dbReference type="CDD" id="cd03820">
    <property type="entry name" value="GT4_AmsD-like"/>
    <property type="match status" value="1"/>
</dbReference>
<dbReference type="EMBL" id="JALNTG010000014">
    <property type="protein sequence ID" value="MDD9319473.1"/>
    <property type="molecule type" value="Genomic_DNA"/>
</dbReference>
<accession>A0AB35K411</accession>
<sequence length="347" mass="39514">MKILFFINSLKYKSGTERVACVLANLFVEKMNCDISIINRDTDFSSVAYPLNDKVKVYKVSGSYSNFFLDSGKLLNSIQPDFIISHNMGKLSLLLTFLSRGHAKLISLEHVAFSVRPKLVRLFSNILYKRIDQVVVLTEQDKKSYSSFHKNIIKINNISPYDLDEDHIYDTNSKDIIAVGRLTYQKNYESLLESWEIISNKSPEWNLKIYGTGENLDDLTKIITERKLKNVKLMGAASNIDEIYKKAAFFVMSSRFEGLPMVLIEAQTFGLPIVSYDCPHGPSEVIDHEENGLLVENQNSEALAKAIQRLIDQPEVRLEYSKSAKKSAQRFTTTSILNEWKNLVGCL</sequence>
<evidence type="ECO:0000259" key="1">
    <source>
        <dbReference type="Pfam" id="PF00534"/>
    </source>
</evidence>
<dbReference type="AlphaFoldDB" id="A0AB35K411"/>
<dbReference type="PANTHER" id="PTHR12526:SF630">
    <property type="entry name" value="GLYCOSYLTRANSFERASE"/>
    <property type="match status" value="1"/>
</dbReference>
<feature type="domain" description="Glycosyl transferase family 1" evidence="1">
    <location>
        <begin position="169"/>
        <end position="326"/>
    </location>
</feature>
<dbReference type="PANTHER" id="PTHR12526">
    <property type="entry name" value="GLYCOSYLTRANSFERASE"/>
    <property type="match status" value="1"/>
</dbReference>
<dbReference type="Pfam" id="PF00534">
    <property type="entry name" value="Glycos_transf_1"/>
    <property type="match status" value="1"/>
</dbReference>
<dbReference type="InterPro" id="IPR001296">
    <property type="entry name" value="Glyco_trans_1"/>
</dbReference>
<organism evidence="2 3">
    <name type="scientific">Acinetobacter lactucae</name>
    <dbReference type="NCBI Taxonomy" id="1785128"/>
    <lineage>
        <taxon>Bacteria</taxon>
        <taxon>Pseudomonadati</taxon>
        <taxon>Pseudomonadota</taxon>
        <taxon>Gammaproteobacteria</taxon>
        <taxon>Moraxellales</taxon>
        <taxon>Moraxellaceae</taxon>
        <taxon>Acinetobacter</taxon>
        <taxon>Acinetobacter calcoaceticus/baumannii complex</taxon>
    </lineage>
</organism>
<protein>
    <submittedName>
        <fullName evidence="2">Glycosyltransferase family 4 protein</fullName>
    </submittedName>
</protein>
<reference evidence="2" key="1">
    <citation type="submission" date="2022-12" db="EMBL/GenBank/DDBJ databases">
        <title>Acinetobacter lactucae: Emerging opportunistic pathogenic species of genus Acinetobacter isolated from immunocompromised patients in clinical settings of India.</title>
        <authorList>
            <person name="Amar A.K."/>
            <person name="Sawant A.R."/>
            <person name="Meera M."/>
            <person name="Tomar A."/>
            <person name="Sistla S."/>
            <person name="Prashanth K."/>
        </authorList>
    </citation>
    <scope>NUCLEOTIDE SEQUENCE</scope>
    <source>
        <strain evidence="2">PKAL1828C</strain>
    </source>
</reference>
<evidence type="ECO:0000313" key="2">
    <source>
        <dbReference type="EMBL" id="MDD9319473.1"/>
    </source>
</evidence>
<dbReference type="SUPFAM" id="SSF53756">
    <property type="entry name" value="UDP-Glycosyltransferase/glycogen phosphorylase"/>
    <property type="match status" value="1"/>
</dbReference>
<dbReference type="Gene3D" id="3.40.50.2000">
    <property type="entry name" value="Glycogen Phosphorylase B"/>
    <property type="match status" value="2"/>
</dbReference>
<comment type="caution">
    <text evidence="2">The sequence shown here is derived from an EMBL/GenBank/DDBJ whole genome shotgun (WGS) entry which is preliminary data.</text>
</comment>
<dbReference type="Proteomes" id="UP001150055">
    <property type="component" value="Unassembled WGS sequence"/>
</dbReference>
<dbReference type="GO" id="GO:0016757">
    <property type="term" value="F:glycosyltransferase activity"/>
    <property type="evidence" value="ECO:0007669"/>
    <property type="project" value="InterPro"/>
</dbReference>
<name>A0AB35K411_9GAMM</name>
<dbReference type="GO" id="GO:1901135">
    <property type="term" value="P:carbohydrate derivative metabolic process"/>
    <property type="evidence" value="ECO:0007669"/>
    <property type="project" value="UniProtKB-ARBA"/>
</dbReference>
<dbReference type="RefSeq" id="WP_087090609.1">
    <property type="nucleotide sequence ID" value="NZ_JALNTF010000007.1"/>
</dbReference>
<proteinExistence type="predicted"/>
<gene>
    <name evidence="2" type="ORF">M0O54_04915</name>
</gene>
<evidence type="ECO:0000313" key="3">
    <source>
        <dbReference type="Proteomes" id="UP001150055"/>
    </source>
</evidence>